<feature type="compositionally biased region" description="Acidic residues" evidence="7">
    <location>
        <begin position="694"/>
        <end position="703"/>
    </location>
</feature>
<evidence type="ECO:0000313" key="9">
    <source>
        <dbReference type="EMBL" id="OSD02170.1"/>
    </source>
</evidence>
<feature type="compositionally biased region" description="Basic residues" evidence="7">
    <location>
        <begin position="1187"/>
        <end position="1196"/>
    </location>
</feature>
<proteinExistence type="inferred from homology"/>
<keyword evidence="4" id="KW-0158">Chromosome</keyword>
<feature type="compositionally biased region" description="Acidic residues" evidence="7">
    <location>
        <begin position="363"/>
        <end position="380"/>
    </location>
</feature>
<dbReference type="GO" id="GO:0042162">
    <property type="term" value="F:telomeric DNA binding"/>
    <property type="evidence" value="ECO:0007669"/>
    <property type="project" value="TreeGrafter"/>
</dbReference>
<feature type="domain" description="TERF2-interacting telomeric protein 1 Myb" evidence="8">
    <location>
        <begin position="107"/>
        <end position="163"/>
    </location>
</feature>
<dbReference type="SUPFAM" id="SSF46689">
    <property type="entry name" value="Homeodomain-like"/>
    <property type="match status" value="2"/>
</dbReference>
<dbReference type="GO" id="GO:0010833">
    <property type="term" value="P:telomere maintenance via telomere lengthening"/>
    <property type="evidence" value="ECO:0007669"/>
    <property type="project" value="TreeGrafter"/>
</dbReference>
<evidence type="ECO:0000256" key="4">
    <source>
        <dbReference type="ARBA" id="ARBA00022454"/>
    </source>
</evidence>
<feature type="compositionally biased region" description="Low complexity" evidence="7">
    <location>
        <begin position="86"/>
        <end position="96"/>
    </location>
</feature>
<feature type="compositionally biased region" description="Basic and acidic residues" evidence="7">
    <location>
        <begin position="1166"/>
        <end position="1178"/>
    </location>
</feature>
<accession>A0A1Y2IM37</accession>
<organism evidence="9 10">
    <name type="scientific">Trametes coccinea (strain BRFM310)</name>
    <name type="common">Pycnoporus coccineus</name>
    <dbReference type="NCBI Taxonomy" id="1353009"/>
    <lineage>
        <taxon>Eukaryota</taxon>
        <taxon>Fungi</taxon>
        <taxon>Dikarya</taxon>
        <taxon>Basidiomycota</taxon>
        <taxon>Agaricomycotina</taxon>
        <taxon>Agaricomycetes</taxon>
        <taxon>Polyporales</taxon>
        <taxon>Polyporaceae</taxon>
        <taxon>Trametes</taxon>
    </lineage>
</organism>
<feature type="compositionally biased region" description="Polar residues" evidence="7">
    <location>
        <begin position="638"/>
        <end position="649"/>
    </location>
</feature>
<feature type="compositionally biased region" description="Acidic residues" evidence="7">
    <location>
        <begin position="313"/>
        <end position="324"/>
    </location>
</feature>
<feature type="compositionally biased region" description="Polar residues" evidence="7">
    <location>
        <begin position="750"/>
        <end position="766"/>
    </location>
</feature>
<comment type="subcellular location">
    <subcellularLocation>
        <location evidence="2">Chromosome</location>
        <location evidence="2">Telomere</location>
    </subcellularLocation>
    <subcellularLocation>
        <location evidence="1">Nucleus</location>
    </subcellularLocation>
</comment>
<dbReference type="STRING" id="1353009.A0A1Y2IM37"/>
<feature type="compositionally biased region" description="Basic and acidic residues" evidence="7">
    <location>
        <begin position="543"/>
        <end position="564"/>
    </location>
</feature>
<dbReference type="Pfam" id="PF08914">
    <property type="entry name" value="Myb_Rap1"/>
    <property type="match status" value="2"/>
</dbReference>
<keyword evidence="6" id="KW-0539">Nucleus</keyword>
<keyword evidence="5" id="KW-0779">Telomere</keyword>
<feature type="region of interest" description="Disordered" evidence="7">
    <location>
        <begin position="1078"/>
        <end position="1235"/>
    </location>
</feature>
<dbReference type="CDD" id="cd11655">
    <property type="entry name" value="rap1_myb-like"/>
    <property type="match status" value="2"/>
</dbReference>
<feature type="compositionally biased region" description="Acidic residues" evidence="7">
    <location>
        <begin position="1082"/>
        <end position="1096"/>
    </location>
</feature>
<evidence type="ECO:0000256" key="5">
    <source>
        <dbReference type="ARBA" id="ARBA00022895"/>
    </source>
</evidence>
<feature type="compositionally biased region" description="Low complexity" evidence="7">
    <location>
        <begin position="834"/>
        <end position="852"/>
    </location>
</feature>
<feature type="compositionally biased region" description="Basic and acidic residues" evidence="7">
    <location>
        <begin position="914"/>
        <end position="924"/>
    </location>
</feature>
<feature type="compositionally biased region" description="Polar residues" evidence="7">
    <location>
        <begin position="211"/>
        <end position="225"/>
    </location>
</feature>
<gene>
    <name evidence="9" type="ORF">PYCCODRAFT_447569</name>
</gene>
<dbReference type="InterPro" id="IPR009057">
    <property type="entry name" value="Homeodomain-like_sf"/>
</dbReference>
<dbReference type="OrthoDB" id="435460at2759"/>
<dbReference type="AlphaFoldDB" id="A0A1Y2IM37"/>
<dbReference type="Gene3D" id="1.10.10.60">
    <property type="entry name" value="Homeodomain-like"/>
    <property type="match status" value="2"/>
</dbReference>
<dbReference type="InterPro" id="IPR039595">
    <property type="entry name" value="TE2IP/Rap1"/>
</dbReference>
<dbReference type="PANTHER" id="PTHR16466">
    <property type="entry name" value="TELOMERE REPEAT-BINDING FACTOR 2-INTERACTING PROTEIN 1"/>
    <property type="match status" value="1"/>
</dbReference>
<feature type="compositionally biased region" description="Polar residues" evidence="7">
    <location>
        <begin position="430"/>
        <end position="453"/>
    </location>
</feature>
<sequence>MAQRNPFTADDDRLLAMYIAKYNPQLEGRSGNLLYQRLVANADNRWPFSKRHTWQSWRERYIRNKPKFDKMIRKFIPKTDGNTNAESQEPPSSQPSTQRSGDGRVFYTREDDDRLVEYLATHHGGGGALLGQKFWMAMEDKADQLPWIKRHSWQSWRERYKKHEDFFNWAIRRHTAGEDMDESPVARPKTVEDHMVRKTTAKSRAVEQRSHSQGRPSSSQTTARSVENRKRPIASDTHTEERPAKKARPEEPEGLQDGPAALAASGSSHAPPQQARVEHPPVPEFEQPAQQVSVQELERDEVLAEDCRRQSPEEESEDDSEEEEPRGPPGSDEYDGEIFSPSKTDVEALQDEEDDGRSTTSDSAEEDDQGQLDQLVEDDGVVVGEAQIEQDGMDIDDAAMQAEEDAAAATQDVEAGHGADEVPEQMAGQDIQQDQPSQAERSALNANHLSSECTEAHTPPPRKHNARIRTTEVPLITPELSPTEEAAARHHEPRPLTTVRRHPRRIKKPSDTDFFGTPPTRARSVSPDSEDATQEPSSPAAEAEARHHAHNDDEDHKEEQERPKVRQPPRLDAGAFNKAFSDSRGRARISPSGRPRRPSDAESEDEDRNEEHESELPQLSGERSHEKGKAVAAGPAFNSPSPVHTPTSNGKERERTVRTEEFVSIRTVWTVKRKGGRRPVQGTPYPRQLQAALDSEDEDDEMAVPDPAANDSDAEMGVEDDEMEVEGGEGDDEWPSPSQHHPFSQAPYPFSQQTEASSLQPPSRLNSAPIPRADLSRIQHLLDPQPASQEVEARRPIAFRAKDQKRPEKKAPLAQADLARLDKILRMEGNHTFPEPSKSNRRSSSSSLIPEELSLRVDEGRASADPAHVSRFYRRGTSPLAGRGGARSGSAERRGEIVPPSAAGPSRVDKGKRRADEISLDARSRRYTVGGDVFYPKEAQEKPSRPRRRARQSVPPTFSLGDDSLFANRSALSLALRPPPRAASRALSLPATVALSRSVSPAKSADVSLADTLPPHELEMVKELGMNTALRIMARNHGFSEETVRQVYAVTGSLELADNVLREMREGANEKASEALTSLMHDEDEQEDGDQMDDEDMSPHEYEFEGSTPEEVEVERELTQQPEWRPDGPSFDFDDEAPLAESSRIDASHLRARSSLPESRRSKRQLRIERVVNERESTNDSEYSPPKHTRAARFMRRGRDSLVQGRPGSAPPVMTVDGGPAHASASEKPKEEDESDIAFGDLARLDSSGWQQLEVKHGKGFAKVLAGKALAKLLHR</sequence>
<feature type="compositionally biased region" description="Basic and acidic residues" evidence="7">
    <location>
        <begin position="853"/>
        <end position="862"/>
    </location>
</feature>
<protein>
    <recommendedName>
        <fullName evidence="8">TERF2-interacting telomeric protein 1 Myb domain-containing protein</fullName>
    </recommendedName>
</protein>
<dbReference type="InterPro" id="IPR015010">
    <property type="entry name" value="TERF2IP_Myb"/>
</dbReference>
<keyword evidence="10" id="KW-1185">Reference proteome</keyword>
<evidence type="ECO:0000256" key="3">
    <source>
        <dbReference type="ARBA" id="ARBA00010467"/>
    </source>
</evidence>
<evidence type="ECO:0000256" key="2">
    <source>
        <dbReference type="ARBA" id="ARBA00004574"/>
    </source>
</evidence>
<evidence type="ECO:0000259" key="8">
    <source>
        <dbReference type="Pfam" id="PF08914"/>
    </source>
</evidence>
<feature type="region of interest" description="Disordered" evidence="7">
    <location>
        <begin position="178"/>
        <end position="957"/>
    </location>
</feature>
<feature type="compositionally biased region" description="Basic and acidic residues" evidence="7">
    <location>
        <begin position="791"/>
        <end position="811"/>
    </location>
</feature>
<comment type="similarity">
    <text evidence="3">Belongs to the RAP1 family.</text>
</comment>
<dbReference type="GO" id="GO:0070187">
    <property type="term" value="C:shelterin complex"/>
    <property type="evidence" value="ECO:0007669"/>
    <property type="project" value="TreeGrafter"/>
</dbReference>
<dbReference type="PANTHER" id="PTHR16466:SF6">
    <property type="entry name" value="TELOMERIC REPEAT-BINDING FACTOR 2-INTERACTING PROTEIN 1"/>
    <property type="match status" value="1"/>
</dbReference>
<reference evidence="9 10" key="1">
    <citation type="journal article" date="2015" name="Biotechnol. Biofuels">
        <title>Enhanced degradation of softwood versus hardwood by the white-rot fungus Pycnoporus coccineus.</title>
        <authorList>
            <person name="Couturier M."/>
            <person name="Navarro D."/>
            <person name="Chevret D."/>
            <person name="Henrissat B."/>
            <person name="Piumi F."/>
            <person name="Ruiz-Duenas F.J."/>
            <person name="Martinez A.T."/>
            <person name="Grigoriev I.V."/>
            <person name="Riley R."/>
            <person name="Lipzen A."/>
            <person name="Berrin J.G."/>
            <person name="Master E.R."/>
            <person name="Rosso M.N."/>
        </authorList>
    </citation>
    <scope>NUCLEOTIDE SEQUENCE [LARGE SCALE GENOMIC DNA]</scope>
    <source>
        <strain evidence="9 10">BRFM310</strain>
    </source>
</reference>
<feature type="compositionally biased region" description="Acidic residues" evidence="7">
    <location>
        <begin position="391"/>
        <end position="406"/>
    </location>
</feature>
<evidence type="ECO:0000256" key="6">
    <source>
        <dbReference type="ARBA" id="ARBA00023242"/>
    </source>
</evidence>
<evidence type="ECO:0000256" key="7">
    <source>
        <dbReference type="SAM" id="MobiDB-lite"/>
    </source>
</evidence>
<dbReference type="GO" id="GO:0031848">
    <property type="term" value="P:protection from non-homologous end joining at telomere"/>
    <property type="evidence" value="ECO:0007669"/>
    <property type="project" value="TreeGrafter"/>
</dbReference>
<dbReference type="EMBL" id="KZ084107">
    <property type="protein sequence ID" value="OSD02170.1"/>
    <property type="molecule type" value="Genomic_DNA"/>
</dbReference>
<feature type="compositionally biased region" description="Basic and acidic residues" evidence="7">
    <location>
        <begin position="819"/>
        <end position="829"/>
    </location>
</feature>
<dbReference type="Proteomes" id="UP000193067">
    <property type="component" value="Unassembled WGS sequence"/>
</dbReference>
<feature type="compositionally biased region" description="Acidic residues" evidence="7">
    <location>
        <begin position="712"/>
        <end position="734"/>
    </location>
</feature>
<feature type="region of interest" description="Disordered" evidence="7">
    <location>
        <begin position="78"/>
        <end position="104"/>
    </location>
</feature>
<feature type="compositionally biased region" description="Basic and acidic residues" evidence="7">
    <location>
        <begin position="237"/>
        <end position="251"/>
    </location>
</feature>
<name>A0A1Y2IM37_TRAC3</name>
<evidence type="ECO:0000313" key="10">
    <source>
        <dbReference type="Proteomes" id="UP000193067"/>
    </source>
</evidence>
<feature type="domain" description="TERF2-interacting telomeric protein 1 Myb" evidence="8">
    <location>
        <begin position="7"/>
        <end position="63"/>
    </location>
</feature>
<feature type="compositionally biased region" description="Basic and acidic residues" evidence="7">
    <location>
        <begin position="650"/>
        <end position="663"/>
    </location>
</feature>
<evidence type="ECO:0000256" key="1">
    <source>
        <dbReference type="ARBA" id="ARBA00004123"/>
    </source>
</evidence>
<feature type="compositionally biased region" description="Basic and acidic residues" evidence="7">
    <location>
        <begin position="296"/>
        <end position="312"/>
    </location>
</feature>